<proteinExistence type="predicted"/>
<feature type="domain" description="DUF4145" evidence="1">
    <location>
        <begin position="120"/>
        <end position="208"/>
    </location>
</feature>
<dbReference type="InterPro" id="IPR025285">
    <property type="entry name" value="DUF4145"/>
</dbReference>
<evidence type="ECO:0000259" key="1">
    <source>
        <dbReference type="Pfam" id="PF13643"/>
    </source>
</evidence>
<evidence type="ECO:0000313" key="3">
    <source>
        <dbReference type="Proteomes" id="UP000634668"/>
    </source>
</evidence>
<evidence type="ECO:0000313" key="2">
    <source>
        <dbReference type="EMBL" id="GGW45561.1"/>
    </source>
</evidence>
<reference evidence="2" key="2">
    <citation type="submission" date="2020-09" db="EMBL/GenBank/DDBJ databases">
        <authorList>
            <person name="Sun Q."/>
            <person name="Kim S."/>
        </authorList>
    </citation>
    <scope>NUCLEOTIDE SEQUENCE</scope>
    <source>
        <strain evidence="2">KCTC 12113</strain>
    </source>
</reference>
<sequence>MDMYNYTHVLTLPPISKMNKEETKVDEFKEMNFCPTCNSVVETVIVYSYASDETVTEDLSGYVTEVLLSKCLKCQNPFLKEKNYRIVEGDDFLTNELQLFPNTENRAIKSCPEIVYNPYKEALKCYRAHAYDACVIMCRKGIEAICIDKGEIKGNLANKLKNLNTKGILENTLYNWANELRLIGNNGAHSHDQIVNQQDAKEAIDFFDAFITYLYHLVYQYEELIKRREI</sequence>
<dbReference type="EMBL" id="BMWP01000027">
    <property type="protein sequence ID" value="GGW45561.1"/>
    <property type="molecule type" value="Genomic_DNA"/>
</dbReference>
<dbReference type="Proteomes" id="UP000634668">
    <property type="component" value="Unassembled WGS sequence"/>
</dbReference>
<reference evidence="2" key="1">
    <citation type="journal article" date="2014" name="Int. J. Syst. Evol. Microbiol.">
        <title>Complete genome sequence of Corynebacterium casei LMG S-19264T (=DSM 44701T), isolated from a smear-ripened cheese.</title>
        <authorList>
            <consortium name="US DOE Joint Genome Institute (JGI-PGF)"/>
            <person name="Walter F."/>
            <person name="Albersmeier A."/>
            <person name="Kalinowski J."/>
            <person name="Ruckert C."/>
        </authorList>
    </citation>
    <scope>NUCLEOTIDE SEQUENCE</scope>
    <source>
        <strain evidence="2">KCTC 12113</strain>
    </source>
</reference>
<accession>A0A918J367</accession>
<organism evidence="2 3">
    <name type="scientific">Arenibacter certesii</name>
    <dbReference type="NCBI Taxonomy" id="228955"/>
    <lineage>
        <taxon>Bacteria</taxon>
        <taxon>Pseudomonadati</taxon>
        <taxon>Bacteroidota</taxon>
        <taxon>Flavobacteriia</taxon>
        <taxon>Flavobacteriales</taxon>
        <taxon>Flavobacteriaceae</taxon>
        <taxon>Arenibacter</taxon>
    </lineage>
</organism>
<name>A0A918J367_9FLAO</name>
<protein>
    <recommendedName>
        <fullName evidence="1">DUF4145 domain-containing protein</fullName>
    </recommendedName>
</protein>
<dbReference type="AlphaFoldDB" id="A0A918J367"/>
<keyword evidence="3" id="KW-1185">Reference proteome</keyword>
<gene>
    <name evidence="2" type="ORF">GCM10007383_32450</name>
</gene>
<dbReference type="Pfam" id="PF13643">
    <property type="entry name" value="DUF4145"/>
    <property type="match status" value="1"/>
</dbReference>
<comment type="caution">
    <text evidence="2">The sequence shown here is derived from an EMBL/GenBank/DDBJ whole genome shotgun (WGS) entry which is preliminary data.</text>
</comment>